<feature type="transmembrane region" description="Helical" evidence="1">
    <location>
        <begin position="20"/>
        <end position="44"/>
    </location>
</feature>
<keyword evidence="1" id="KW-1133">Transmembrane helix</keyword>
<evidence type="ECO:0000256" key="1">
    <source>
        <dbReference type="SAM" id="Phobius"/>
    </source>
</evidence>
<proteinExistence type="predicted"/>
<accession>A0A2W5FL77</accession>
<gene>
    <name evidence="3" type="ORF">DI586_05350</name>
</gene>
<evidence type="ECO:0000259" key="2">
    <source>
        <dbReference type="Pfam" id="PF07811"/>
    </source>
</evidence>
<feature type="domain" description="TadE-like" evidence="2">
    <location>
        <begin position="16"/>
        <end position="58"/>
    </location>
</feature>
<name>A0A2W5FL77_9BACT</name>
<organism evidence="3 4">
    <name type="scientific">Micavibrio aeruginosavorus</name>
    <dbReference type="NCBI Taxonomy" id="349221"/>
    <lineage>
        <taxon>Bacteria</taxon>
        <taxon>Pseudomonadati</taxon>
        <taxon>Bdellovibrionota</taxon>
        <taxon>Bdellovibrionia</taxon>
        <taxon>Bdellovibrionales</taxon>
        <taxon>Pseudobdellovibrionaceae</taxon>
        <taxon>Micavibrio</taxon>
    </lineage>
</organism>
<sequence>MRFSHFLRLWKRDEKGSTAIEFSMLSMPFILILVGTMEIGLMFASNSVLDGATNTAARMVRTGQVQQSGGDPRQVFIDKLCEKSSFLLDCSRFQVEVVEMDSFADFSSYAASFDGDGNPDSRGFTPGGVNSVNLVRVFYRYNLATPLIGQFLATGPNNSRMMISTVVLETEPYDLSQVAEDL</sequence>
<comment type="caution">
    <text evidence="3">The sequence shown here is derived from an EMBL/GenBank/DDBJ whole genome shotgun (WGS) entry which is preliminary data.</text>
</comment>
<dbReference type="AlphaFoldDB" id="A0A2W5FL77"/>
<dbReference type="EMBL" id="QFOT01000045">
    <property type="protein sequence ID" value="PZP55918.1"/>
    <property type="molecule type" value="Genomic_DNA"/>
</dbReference>
<reference evidence="3 4" key="1">
    <citation type="submission" date="2017-08" db="EMBL/GenBank/DDBJ databases">
        <title>Infants hospitalized years apart are colonized by the same room-sourced microbial strains.</title>
        <authorList>
            <person name="Brooks B."/>
            <person name="Olm M.R."/>
            <person name="Firek B.A."/>
            <person name="Baker R."/>
            <person name="Thomas B.C."/>
            <person name="Morowitz M.J."/>
            <person name="Banfield J.F."/>
        </authorList>
    </citation>
    <scope>NUCLEOTIDE SEQUENCE [LARGE SCALE GENOMIC DNA]</scope>
    <source>
        <strain evidence="3">S2_006_000_R2_64</strain>
    </source>
</reference>
<protein>
    <submittedName>
        <fullName evidence="3">Pilus assembly protein</fullName>
    </submittedName>
</protein>
<keyword evidence="1" id="KW-0472">Membrane</keyword>
<dbReference type="Pfam" id="PF07811">
    <property type="entry name" value="TadE"/>
    <property type="match status" value="1"/>
</dbReference>
<evidence type="ECO:0000313" key="3">
    <source>
        <dbReference type="EMBL" id="PZP55918.1"/>
    </source>
</evidence>
<evidence type="ECO:0000313" key="4">
    <source>
        <dbReference type="Proteomes" id="UP000249739"/>
    </source>
</evidence>
<dbReference type="Proteomes" id="UP000249739">
    <property type="component" value="Unassembled WGS sequence"/>
</dbReference>
<dbReference type="InterPro" id="IPR012495">
    <property type="entry name" value="TadE-like_dom"/>
</dbReference>
<keyword evidence="1" id="KW-0812">Transmembrane</keyword>